<proteinExistence type="predicted"/>
<dbReference type="AlphaFoldDB" id="U2MI60"/>
<protein>
    <submittedName>
        <fullName evidence="1">Uncharacterized protein</fullName>
    </submittedName>
</protein>
<name>U2MI60_9BACT</name>
<keyword evidence="2" id="KW-1185">Reference proteome</keyword>
<organism evidence="1 2">
    <name type="scientific">Hoylesella pleuritidis F0068</name>
    <dbReference type="NCBI Taxonomy" id="1081904"/>
    <lineage>
        <taxon>Bacteria</taxon>
        <taxon>Pseudomonadati</taxon>
        <taxon>Bacteroidota</taxon>
        <taxon>Bacteroidia</taxon>
        <taxon>Bacteroidales</taxon>
        <taxon>Prevotellaceae</taxon>
        <taxon>Hoylesella</taxon>
    </lineage>
</organism>
<evidence type="ECO:0000313" key="2">
    <source>
        <dbReference type="Proteomes" id="UP000016600"/>
    </source>
</evidence>
<gene>
    <name evidence="1" type="ORF">HMPREF1218_1628</name>
</gene>
<dbReference type="PATRIC" id="fig|1081904.3.peg.1231"/>
<accession>U2MI60</accession>
<sequence>MIYCEDVYQDVFRKTLAGDESLTETDITMQRLYVDLLKSGYVYISNVRGLHSAVDDCAFFTLGAVMESPNRCGQLPSTVRLSLSCTMRSS</sequence>
<dbReference type="Proteomes" id="UP000016600">
    <property type="component" value="Unassembled WGS sequence"/>
</dbReference>
<dbReference type="EMBL" id="AWET01000029">
    <property type="protein sequence ID" value="ERK01345.1"/>
    <property type="molecule type" value="Genomic_DNA"/>
</dbReference>
<reference evidence="1 2" key="1">
    <citation type="submission" date="2013-08" db="EMBL/GenBank/DDBJ databases">
        <authorList>
            <person name="Durkin A.S."/>
            <person name="Haft D.R."/>
            <person name="McCorrison J."/>
            <person name="Torralba M."/>
            <person name="Gillis M."/>
            <person name="Haft D.H."/>
            <person name="Methe B."/>
            <person name="Sutton G."/>
            <person name="Nelson K.E."/>
        </authorList>
    </citation>
    <scope>NUCLEOTIDE SEQUENCE [LARGE SCALE GENOMIC DNA]</scope>
    <source>
        <strain evidence="1 2">F0068</strain>
    </source>
</reference>
<evidence type="ECO:0000313" key="1">
    <source>
        <dbReference type="EMBL" id="ERK01345.1"/>
    </source>
</evidence>
<comment type="caution">
    <text evidence="1">The sequence shown here is derived from an EMBL/GenBank/DDBJ whole genome shotgun (WGS) entry which is preliminary data.</text>
</comment>